<sequence>MDGVYVCACACVWKQYHHSGQFFFFPVCSYLSRVPTPKSPFLLCSFEKKSTQMGGGWLFFGSGLRHLDISLPLLYTCSKRCETGLMKRSRRHRGQKGQVVCGGFAPARGNLMSAHAQKPGRILYPGSAYSFIFNMFVFETGRQLAHMGLETPALNMAVRVNNNKTMEYMPFFVLNIRLRMLEIAGPDNDFFRIFTALHIQ</sequence>
<gene>
    <name evidence="1" type="ORF">B0J12DRAFT_239577</name>
</gene>
<evidence type="ECO:0000313" key="2">
    <source>
        <dbReference type="Proteomes" id="UP000774617"/>
    </source>
</evidence>
<comment type="caution">
    <text evidence="1">The sequence shown here is derived from an EMBL/GenBank/DDBJ whole genome shotgun (WGS) entry which is preliminary data.</text>
</comment>
<keyword evidence="2" id="KW-1185">Reference proteome</keyword>
<accession>A0ABQ8GR54</accession>
<dbReference type="EMBL" id="JAGTJR010000003">
    <property type="protein sequence ID" value="KAH7062497.1"/>
    <property type="molecule type" value="Genomic_DNA"/>
</dbReference>
<reference evidence="1 2" key="1">
    <citation type="journal article" date="2021" name="Nat. Commun.">
        <title>Genetic determinants of endophytism in the Arabidopsis root mycobiome.</title>
        <authorList>
            <person name="Mesny F."/>
            <person name="Miyauchi S."/>
            <person name="Thiergart T."/>
            <person name="Pickel B."/>
            <person name="Atanasova L."/>
            <person name="Karlsson M."/>
            <person name="Huettel B."/>
            <person name="Barry K.W."/>
            <person name="Haridas S."/>
            <person name="Chen C."/>
            <person name="Bauer D."/>
            <person name="Andreopoulos W."/>
            <person name="Pangilinan J."/>
            <person name="LaButti K."/>
            <person name="Riley R."/>
            <person name="Lipzen A."/>
            <person name="Clum A."/>
            <person name="Drula E."/>
            <person name="Henrissat B."/>
            <person name="Kohler A."/>
            <person name="Grigoriev I.V."/>
            <person name="Martin F.M."/>
            <person name="Hacquard S."/>
        </authorList>
    </citation>
    <scope>NUCLEOTIDE SEQUENCE [LARGE SCALE GENOMIC DNA]</scope>
    <source>
        <strain evidence="1 2">MPI-SDFR-AT-0080</strain>
    </source>
</reference>
<name>A0ABQ8GR54_9PEZI</name>
<organism evidence="1 2">
    <name type="scientific">Macrophomina phaseolina</name>
    <dbReference type="NCBI Taxonomy" id="35725"/>
    <lineage>
        <taxon>Eukaryota</taxon>
        <taxon>Fungi</taxon>
        <taxon>Dikarya</taxon>
        <taxon>Ascomycota</taxon>
        <taxon>Pezizomycotina</taxon>
        <taxon>Dothideomycetes</taxon>
        <taxon>Dothideomycetes incertae sedis</taxon>
        <taxon>Botryosphaeriales</taxon>
        <taxon>Botryosphaeriaceae</taxon>
        <taxon>Macrophomina</taxon>
    </lineage>
</organism>
<dbReference type="Proteomes" id="UP000774617">
    <property type="component" value="Unassembled WGS sequence"/>
</dbReference>
<evidence type="ECO:0000313" key="1">
    <source>
        <dbReference type="EMBL" id="KAH7062497.1"/>
    </source>
</evidence>
<protein>
    <submittedName>
        <fullName evidence="1">Uncharacterized protein</fullName>
    </submittedName>
</protein>
<proteinExistence type="predicted"/>